<reference evidence="1" key="1">
    <citation type="journal article" date="2021" name="Nat. Commun.">
        <title>Genetic determinants of endophytism in the Arabidopsis root mycobiome.</title>
        <authorList>
            <person name="Mesny F."/>
            <person name="Miyauchi S."/>
            <person name="Thiergart T."/>
            <person name="Pickel B."/>
            <person name="Atanasova L."/>
            <person name="Karlsson M."/>
            <person name="Huettel B."/>
            <person name="Barry K.W."/>
            <person name="Haridas S."/>
            <person name="Chen C."/>
            <person name="Bauer D."/>
            <person name="Andreopoulos W."/>
            <person name="Pangilinan J."/>
            <person name="LaButti K."/>
            <person name="Riley R."/>
            <person name="Lipzen A."/>
            <person name="Clum A."/>
            <person name="Drula E."/>
            <person name="Henrissat B."/>
            <person name="Kohler A."/>
            <person name="Grigoriev I.V."/>
            <person name="Martin F.M."/>
            <person name="Hacquard S."/>
        </authorList>
    </citation>
    <scope>NUCLEOTIDE SEQUENCE</scope>
    <source>
        <strain evidence="1">MPI-CAGE-CH-0230</strain>
    </source>
</reference>
<evidence type="ECO:0000313" key="1">
    <source>
        <dbReference type="EMBL" id="KAH7026352.1"/>
    </source>
</evidence>
<dbReference type="Proteomes" id="UP000756346">
    <property type="component" value="Unassembled WGS sequence"/>
</dbReference>
<proteinExistence type="predicted"/>
<sequence>MAWRIRRHRSRHLYCPVRKCGCDAANVHRTWRGKWTSTAFACLGGQRIQAQLQRSSPLPTSLLLFRLVHNHGHWVKDGNWSDWRGVVNRWHRQVETIKMRISAQSRAVMSRRSQRHVPRSICETAVARFSPIISMSHLEKVPLRAQCRQASLVTNFFRLRGTCVLPFCDCVCIIEITSPAQPESHLVRLRQVQIKL</sequence>
<protein>
    <submittedName>
        <fullName evidence="1">Uncharacterized protein</fullName>
    </submittedName>
</protein>
<dbReference type="GeneID" id="70184388"/>
<gene>
    <name evidence="1" type="ORF">B0I36DRAFT_330473</name>
</gene>
<accession>A0A9P9BQY2</accession>
<keyword evidence="2" id="KW-1185">Reference proteome</keyword>
<dbReference type="EMBL" id="JAGTJQ010000008">
    <property type="protein sequence ID" value="KAH7026352.1"/>
    <property type="molecule type" value="Genomic_DNA"/>
</dbReference>
<comment type="caution">
    <text evidence="1">The sequence shown here is derived from an EMBL/GenBank/DDBJ whole genome shotgun (WGS) entry which is preliminary data.</text>
</comment>
<dbReference type="AlphaFoldDB" id="A0A9P9BQY2"/>
<dbReference type="RefSeq" id="XP_046009569.1">
    <property type="nucleotide sequence ID" value="XM_046154842.1"/>
</dbReference>
<name>A0A9P9BQY2_9PEZI</name>
<organism evidence="1 2">
    <name type="scientific">Microdochium trichocladiopsis</name>
    <dbReference type="NCBI Taxonomy" id="1682393"/>
    <lineage>
        <taxon>Eukaryota</taxon>
        <taxon>Fungi</taxon>
        <taxon>Dikarya</taxon>
        <taxon>Ascomycota</taxon>
        <taxon>Pezizomycotina</taxon>
        <taxon>Sordariomycetes</taxon>
        <taxon>Xylariomycetidae</taxon>
        <taxon>Xylariales</taxon>
        <taxon>Microdochiaceae</taxon>
        <taxon>Microdochium</taxon>
    </lineage>
</organism>
<evidence type="ECO:0000313" key="2">
    <source>
        <dbReference type="Proteomes" id="UP000756346"/>
    </source>
</evidence>